<dbReference type="KEGG" id="ssyi:EKG83_45505"/>
<evidence type="ECO:0000256" key="1">
    <source>
        <dbReference type="SAM" id="MobiDB-lite"/>
    </source>
</evidence>
<keyword evidence="4" id="KW-1185">Reference proteome</keyword>
<gene>
    <name evidence="3" type="ORF">EKG83_45505</name>
</gene>
<feature type="region of interest" description="Disordered" evidence="1">
    <location>
        <begin position="68"/>
        <end position="141"/>
    </location>
</feature>
<evidence type="ECO:0000256" key="2">
    <source>
        <dbReference type="SAM" id="Phobius"/>
    </source>
</evidence>
<organism evidence="3 4">
    <name type="scientific">Saccharothrix syringae</name>
    <name type="common">Nocardiopsis syringae</name>
    <dbReference type="NCBI Taxonomy" id="103733"/>
    <lineage>
        <taxon>Bacteria</taxon>
        <taxon>Bacillati</taxon>
        <taxon>Actinomycetota</taxon>
        <taxon>Actinomycetes</taxon>
        <taxon>Pseudonocardiales</taxon>
        <taxon>Pseudonocardiaceae</taxon>
        <taxon>Saccharothrix</taxon>
    </lineage>
</organism>
<sequence length="251" mass="24565">MDEQKLAELFRDAARDAPPASFDVAGVRSASARADARRRSTIALGATLAAVLLVGGGVAATLAPDTASDTAAAGSAEGGSSPNVTPFGTPEAADVAPEDAAPGRTGGPPPKSLPEDTPTQGGEPSGSAGRSTTGSTPPGCVEVDRELADALASELPVARDLIPAPAAARCPAGARGASFLLRDGAVTGTVSVVLTPAGALPPSFDEGTLSETAAASGGRELHVLATPAAGAGEVPFAGELPSLAQRLAERF</sequence>
<dbReference type="EMBL" id="CP034550">
    <property type="protein sequence ID" value="QFZ23740.1"/>
    <property type="molecule type" value="Genomic_DNA"/>
</dbReference>
<protein>
    <submittedName>
        <fullName evidence="3">Uncharacterized protein</fullName>
    </submittedName>
</protein>
<keyword evidence="2" id="KW-1133">Transmembrane helix</keyword>
<accession>A0A5Q0HD34</accession>
<keyword evidence="2" id="KW-0812">Transmembrane</keyword>
<feature type="compositionally biased region" description="Low complexity" evidence="1">
    <location>
        <begin position="125"/>
        <end position="139"/>
    </location>
</feature>
<proteinExistence type="predicted"/>
<feature type="transmembrane region" description="Helical" evidence="2">
    <location>
        <begin position="42"/>
        <end position="63"/>
    </location>
</feature>
<dbReference type="AlphaFoldDB" id="A0A5Q0HD34"/>
<dbReference type="OrthoDB" id="3698019at2"/>
<keyword evidence="2" id="KW-0472">Membrane</keyword>
<reference evidence="4" key="1">
    <citation type="journal article" date="2021" name="Curr. Microbiol.">
        <title>Complete genome of nocamycin-producing strain Saccharothrix syringae NRRL B-16468 reveals the biosynthetic potential for secondary metabolites.</title>
        <authorList>
            <person name="Mo X."/>
            <person name="Yang S."/>
        </authorList>
    </citation>
    <scope>NUCLEOTIDE SEQUENCE [LARGE SCALE GENOMIC DNA]</scope>
    <source>
        <strain evidence="4">ATCC 51364 / DSM 43886 / JCM 6844 / KCTC 9398 / NBRC 14523 / NRRL B-16468 / INA 2240</strain>
    </source>
</reference>
<dbReference type="RefSeq" id="WP_051764608.1">
    <property type="nucleotide sequence ID" value="NZ_CP034550.1"/>
</dbReference>
<feature type="compositionally biased region" description="Low complexity" evidence="1">
    <location>
        <begin position="68"/>
        <end position="82"/>
    </location>
</feature>
<feature type="compositionally biased region" description="Low complexity" evidence="1">
    <location>
        <begin position="90"/>
        <end position="102"/>
    </location>
</feature>
<evidence type="ECO:0000313" key="3">
    <source>
        <dbReference type="EMBL" id="QFZ23740.1"/>
    </source>
</evidence>
<evidence type="ECO:0000313" key="4">
    <source>
        <dbReference type="Proteomes" id="UP000325787"/>
    </source>
</evidence>
<name>A0A5Q0HD34_SACSY</name>
<dbReference type="Proteomes" id="UP000325787">
    <property type="component" value="Chromosome"/>
</dbReference>